<dbReference type="AlphaFoldDB" id="A0A1H0N9I1"/>
<reference evidence="3 4" key="1">
    <citation type="submission" date="2016-10" db="EMBL/GenBank/DDBJ databases">
        <authorList>
            <person name="de Groot N.N."/>
        </authorList>
    </citation>
    <scope>NUCLEOTIDE SEQUENCE [LARGE SCALE GENOMIC DNA]</scope>
    <source>
        <strain evidence="4">P4-7,KCTC 19426,CECT 7604</strain>
    </source>
</reference>
<dbReference type="STRING" id="1090615.SAMN04515671_2271"/>
<organism evidence="3 4">
    <name type="scientific">Nakamurella panacisegetis</name>
    <dbReference type="NCBI Taxonomy" id="1090615"/>
    <lineage>
        <taxon>Bacteria</taxon>
        <taxon>Bacillati</taxon>
        <taxon>Actinomycetota</taxon>
        <taxon>Actinomycetes</taxon>
        <taxon>Nakamurellales</taxon>
        <taxon>Nakamurellaceae</taxon>
        <taxon>Nakamurella</taxon>
    </lineage>
</organism>
<dbReference type="Gene3D" id="3.30.450.380">
    <property type="match status" value="1"/>
</dbReference>
<accession>A0A1H0N9I1</accession>
<dbReference type="GO" id="GO:0016887">
    <property type="term" value="F:ATP hydrolysis activity"/>
    <property type="evidence" value="ECO:0007669"/>
    <property type="project" value="InterPro"/>
</dbReference>
<gene>
    <name evidence="3" type="ORF">SAMN04515671_2271</name>
</gene>
<comment type="similarity">
    <text evidence="1">Belongs to the GSP E family.</text>
</comment>
<dbReference type="NCBIfam" id="TIGR03819">
    <property type="entry name" value="heli_sec_ATPase"/>
    <property type="match status" value="1"/>
</dbReference>
<dbReference type="Gene3D" id="3.40.50.300">
    <property type="entry name" value="P-loop containing nucleotide triphosphate hydrolases"/>
    <property type="match status" value="1"/>
</dbReference>
<evidence type="ECO:0000256" key="1">
    <source>
        <dbReference type="ARBA" id="ARBA00006611"/>
    </source>
</evidence>
<dbReference type="InterPro" id="IPR027417">
    <property type="entry name" value="P-loop_NTPase"/>
</dbReference>
<evidence type="ECO:0000259" key="2">
    <source>
        <dbReference type="Pfam" id="PF00437"/>
    </source>
</evidence>
<dbReference type="PANTHER" id="PTHR30486">
    <property type="entry name" value="TWITCHING MOTILITY PROTEIN PILT"/>
    <property type="match status" value="1"/>
</dbReference>
<feature type="domain" description="Bacterial type II secretion system protein E" evidence="2">
    <location>
        <begin position="59"/>
        <end position="332"/>
    </location>
</feature>
<dbReference type="InterPro" id="IPR022399">
    <property type="entry name" value="TadA-like_ATPase"/>
</dbReference>
<name>A0A1H0N9I1_9ACTN</name>
<dbReference type="InterPro" id="IPR001482">
    <property type="entry name" value="T2SS/T4SS_dom"/>
</dbReference>
<dbReference type="Pfam" id="PF00437">
    <property type="entry name" value="T2SSE"/>
    <property type="match status" value="1"/>
</dbReference>
<evidence type="ECO:0000313" key="4">
    <source>
        <dbReference type="Proteomes" id="UP000198741"/>
    </source>
</evidence>
<sequence>MSGPPLSEALIESVQRRLADDRAEPTGAALARAVRAEASVLVTDAEMLRLIRALQRELVGAGPLAELLADPATTDVVVNSPDDVRVDRGAGWERTGIVFADEAAVSRLARRLASAAGQRLDDSQPFVDGRLPDGTRLHAAIAPVAASGSCLSLRVLRPIRHDLAALAAVGTLRGVAEATVRAVLAARLAFLVSGGTGSGKTTLLAAMLAAVEPGERLVTVEDAEELRPPHPHLVRLVARAANVEGAGAVPLRHLVRQALRMRPDRIVIGEVRGPEVVDLLAALNTGHDGGSGTVHANAAADVPARLEALAAPAGLTREALHAQLGSAVQVVLHMGRPDGRRVLAEIAVLIRGADGWVTAVPAVIDGQPSGDGAALLRDVLASRGVGVPW</sequence>
<dbReference type="SUPFAM" id="SSF52540">
    <property type="entry name" value="P-loop containing nucleoside triphosphate hydrolases"/>
    <property type="match status" value="1"/>
</dbReference>
<protein>
    <submittedName>
        <fullName evidence="3">Pilus assembly protein CpaF</fullName>
    </submittedName>
</protein>
<evidence type="ECO:0000313" key="3">
    <source>
        <dbReference type="EMBL" id="SDO89394.1"/>
    </source>
</evidence>
<keyword evidence="4" id="KW-1185">Reference proteome</keyword>
<dbReference type="RefSeq" id="WP_197676128.1">
    <property type="nucleotide sequence ID" value="NZ_LT629710.1"/>
</dbReference>
<proteinExistence type="inferred from homology"/>
<dbReference type="InterPro" id="IPR050921">
    <property type="entry name" value="T4SS_GSP_E_ATPase"/>
</dbReference>
<dbReference type="CDD" id="cd01130">
    <property type="entry name" value="VirB11-like_ATPase"/>
    <property type="match status" value="1"/>
</dbReference>
<dbReference type="Proteomes" id="UP000198741">
    <property type="component" value="Chromosome I"/>
</dbReference>
<dbReference type="PANTHER" id="PTHR30486:SF6">
    <property type="entry name" value="TYPE IV PILUS RETRACTATION ATPASE PILT"/>
    <property type="match status" value="1"/>
</dbReference>
<dbReference type="EMBL" id="LT629710">
    <property type="protein sequence ID" value="SDO89394.1"/>
    <property type="molecule type" value="Genomic_DNA"/>
</dbReference>